<dbReference type="InterPro" id="IPR036890">
    <property type="entry name" value="HATPase_C_sf"/>
</dbReference>
<dbReference type="InterPro" id="IPR005467">
    <property type="entry name" value="His_kinase_dom"/>
</dbReference>
<keyword evidence="12" id="KW-1185">Reference proteome</keyword>
<dbReference type="Gene3D" id="3.30.565.10">
    <property type="entry name" value="Histidine kinase-like ATPase, C-terminal domain"/>
    <property type="match status" value="1"/>
</dbReference>
<evidence type="ECO:0000256" key="7">
    <source>
        <dbReference type="ARBA" id="ARBA00022777"/>
    </source>
</evidence>
<reference evidence="11 12" key="1">
    <citation type="journal article" date="2016" name="Int. J. Syst. Evol. Microbiol.">
        <title>Tessaracoccus flavus sp. nov., isolated from the drainage system of a lindane-producing factory.</title>
        <authorList>
            <person name="Kumari R."/>
            <person name="Singh P."/>
            <person name="Schumann P."/>
            <person name="Lal R."/>
        </authorList>
    </citation>
    <scope>NUCLEOTIDE SEQUENCE [LARGE SCALE GENOMIC DNA]</scope>
    <source>
        <strain evidence="11 12">RP1T</strain>
    </source>
</reference>
<dbReference type="GO" id="GO:0005886">
    <property type="term" value="C:plasma membrane"/>
    <property type="evidence" value="ECO:0007669"/>
    <property type="project" value="UniProtKB-SubCell"/>
</dbReference>
<dbReference type="PANTHER" id="PTHR45436">
    <property type="entry name" value="SENSOR HISTIDINE KINASE YKOH"/>
    <property type="match status" value="1"/>
</dbReference>
<dbReference type="Gene3D" id="6.10.340.10">
    <property type="match status" value="1"/>
</dbReference>
<evidence type="ECO:0000313" key="11">
    <source>
        <dbReference type="EMBL" id="AQP45512.1"/>
    </source>
</evidence>
<dbReference type="FunFam" id="3.30.565.10:FF:000006">
    <property type="entry name" value="Sensor histidine kinase WalK"/>
    <property type="match status" value="1"/>
</dbReference>
<dbReference type="CDD" id="cd06225">
    <property type="entry name" value="HAMP"/>
    <property type="match status" value="1"/>
</dbReference>
<keyword evidence="7" id="KW-0418">Kinase</keyword>
<proteinExistence type="predicted"/>
<dbReference type="STRING" id="1610493.RPIT_12450"/>
<evidence type="ECO:0000256" key="6">
    <source>
        <dbReference type="ARBA" id="ARBA00022692"/>
    </source>
</evidence>
<dbReference type="SMART" id="SM00387">
    <property type="entry name" value="HATPase_c"/>
    <property type="match status" value="1"/>
</dbReference>
<keyword evidence="4" id="KW-0597">Phosphoprotein</keyword>
<dbReference type="AlphaFoldDB" id="A0A1Q2CHC3"/>
<dbReference type="SUPFAM" id="SSF55874">
    <property type="entry name" value="ATPase domain of HSP90 chaperone/DNA topoisomerase II/histidine kinase"/>
    <property type="match status" value="1"/>
</dbReference>
<dbReference type="EC" id="2.7.13.3" evidence="3"/>
<dbReference type="PROSITE" id="PS50885">
    <property type="entry name" value="HAMP"/>
    <property type="match status" value="1"/>
</dbReference>
<dbReference type="PROSITE" id="PS50109">
    <property type="entry name" value="HIS_KIN"/>
    <property type="match status" value="1"/>
</dbReference>
<dbReference type="InterPro" id="IPR004358">
    <property type="entry name" value="Sig_transdc_His_kin-like_C"/>
</dbReference>
<dbReference type="SUPFAM" id="SSF47384">
    <property type="entry name" value="Homodimeric domain of signal transducing histidine kinase"/>
    <property type="match status" value="1"/>
</dbReference>
<accession>A0A1Q2CHC3</accession>
<dbReference type="KEGG" id="tfl:RPIT_12450"/>
<evidence type="ECO:0000313" key="12">
    <source>
        <dbReference type="Proteomes" id="UP000188324"/>
    </source>
</evidence>
<dbReference type="Proteomes" id="UP000188324">
    <property type="component" value="Chromosome"/>
</dbReference>
<name>A0A1Q2CHC3_9ACTN</name>
<dbReference type="CDD" id="cd00075">
    <property type="entry name" value="HATPase"/>
    <property type="match status" value="1"/>
</dbReference>
<evidence type="ECO:0000256" key="10">
    <source>
        <dbReference type="ARBA" id="ARBA00023136"/>
    </source>
</evidence>
<dbReference type="Pfam" id="PF00512">
    <property type="entry name" value="HisKA"/>
    <property type="match status" value="1"/>
</dbReference>
<dbReference type="PANTHER" id="PTHR45436:SF5">
    <property type="entry name" value="SENSOR HISTIDINE KINASE TRCS"/>
    <property type="match status" value="1"/>
</dbReference>
<dbReference type="Gene3D" id="1.10.287.130">
    <property type="match status" value="1"/>
</dbReference>
<evidence type="ECO:0000256" key="8">
    <source>
        <dbReference type="ARBA" id="ARBA00022989"/>
    </source>
</evidence>
<protein>
    <recommendedName>
        <fullName evidence="3">histidine kinase</fullName>
        <ecNumber evidence="3">2.7.13.3</ecNumber>
    </recommendedName>
</protein>
<comment type="catalytic activity">
    <reaction evidence="1">
        <text>ATP + protein L-histidine = ADP + protein N-phospho-L-histidine.</text>
        <dbReference type="EC" id="2.7.13.3"/>
    </reaction>
</comment>
<dbReference type="Pfam" id="PF00672">
    <property type="entry name" value="HAMP"/>
    <property type="match status" value="1"/>
</dbReference>
<dbReference type="InterPro" id="IPR003594">
    <property type="entry name" value="HATPase_dom"/>
</dbReference>
<dbReference type="InterPro" id="IPR050428">
    <property type="entry name" value="TCS_sensor_his_kinase"/>
</dbReference>
<dbReference type="OrthoDB" id="9757990at2"/>
<evidence type="ECO:0000256" key="1">
    <source>
        <dbReference type="ARBA" id="ARBA00000085"/>
    </source>
</evidence>
<keyword evidence="6" id="KW-0812">Transmembrane</keyword>
<evidence type="ECO:0000256" key="5">
    <source>
        <dbReference type="ARBA" id="ARBA00022679"/>
    </source>
</evidence>
<keyword evidence="5" id="KW-0808">Transferase</keyword>
<dbReference type="InterPro" id="IPR036097">
    <property type="entry name" value="HisK_dim/P_sf"/>
</dbReference>
<dbReference type="Pfam" id="PF02518">
    <property type="entry name" value="HATPase_c"/>
    <property type="match status" value="1"/>
</dbReference>
<dbReference type="InterPro" id="IPR003661">
    <property type="entry name" value="HisK_dim/P_dom"/>
</dbReference>
<evidence type="ECO:0000256" key="4">
    <source>
        <dbReference type="ARBA" id="ARBA00022553"/>
    </source>
</evidence>
<evidence type="ECO:0000256" key="2">
    <source>
        <dbReference type="ARBA" id="ARBA00004236"/>
    </source>
</evidence>
<sequence length="368" mass="38987">MRSLRARLTASHVAVVLVAAAITLLLTRAITPALYDRLDRGPHRGPPTALGFRQQMLDAVDLALLIGAGVGVLTATILGSVVAWRFAGRIRSLQQAAREIAAGGYDTPVPRPPERELAALAADLDGLGASLGDTEARRVRLLGDVAHELRTPLTVVGGYVEGMIDGVVPTTPEQLALISREVERMRRLSDDLTALSKAQEPAGLELRRSRIDVSHVVEEAARRLAPQAADAGVTLSVEASEAWAEVDGERVAQIVTNLVGNALRAVNDGGRVEVLSRPVGDRVEVTVSDDGEGLAADDLERVFERFYRVHRRSGDERGGGSGIGLTIARQIARAHGGDLVARSPGPGLGATFTLLLPALAERGVRLSK</sequence>
<keyword evidence="9" id="KW-0902">Two-component regulatory system</keyword>
<dbReference type="SMART" id="SM00388">
    <property type="entry name" value="HisKA"/>
    <property type="match status" value="1"/>
</dbReference>
<gene>
    <name evidence="11" type="ORF">RPIT_12450</name>
</gene>
<dbReference type="InterPro" id="IPR003660">
    <property type="entry name" value="HAMP_dom"/>
</dbReference>
<dbReference type="EMBL" id="CP019605">
    <property type="protein sequence ID" value="AQP45512.1"/>
    <property type="molecule type" value="Genomic_DNA"/>
</dbReference>
<evidence type="ECO:0000256" key="9">
    <source>
        <dbReference type="ARBA" id="ARBA00023012"/>
    </source>
</evidence>
<keyword evidence="8" id="KW-1133">Transmembrane helix</keyword>
<dbReference type="PRINTS" id="PR00344">
    <property type="entry name" value="BCTRLSENSOR"/>
</dbReference>
<dbReference type="SMART" id="SM00304">
    <property type="entry name" value="HAMP"/>
    <property type="match status" value="1"/>
</dbReference>
<evidence type="ECO:0000256" key="3">
    <source>
        <dbReference type="ARBA" id="ARBA00012438"/>
    </source>
</evidence>
<keyword evidence="10" id="KW-0472">Membrane</keyword>
<organism evidence="11 12">
    <name type="scientific">Tessaracoccus flavus</name>
    <dbReference type="NCBI Taxonomy" id="1610493"/>
    <lineage>
        <taxon>Bacteria</taxon>
        <taxon>Bacillati</taxon>
        <taxon>Actinomycetota</taxon>
        <taxon>Actinomycetes</taxon>
        <taxon>Propionibacteriales</taxon>
        <taxon>Propionibacteriaceae</taxon>
        <taxon>Tessaracoccus</taxon>
    </lineage>
</organism>
<dbReference type="GO" id="GO:0000155">
    <property type="term" value="F:phosphorelay sensor kinase activity"/>
    <property type="evidence" value="ECO:0007669"/>
    <property type="project" value="InterPro"/>
</dbReference>
<dbReference type="RefSeq" id="WP_077343719.1">
    <property type="nucleotide sequence ID" value="NZ_CP019605.1"/>
</dbReference>
<dbReference type="CDD" id="cd00082">
    <property type="entry name" value="HisKA"/>
    <property type="match status" value="1"/>
</dbReference>
<comment type="subcellular location">
    <subcellularLocation>
        <location evidence="2">Cell membrane</location>
    </subcellularLocation>
</comment>